<name>A0A1Y1Y9I3_9PLEO</name>
<dbReference type="OrthoDB" id="205993at2759"/>
<feature type="non-terminal residue" evidence="2">
    <location>
        <position position="126"/>
    </location>
</feature>
<gene>
    <name evidence="2" type="ORF">BCR34DRAFT_594359</name>
</gene>
<dbReference type="EMBL" id="MCFA01000302">
    <property type="protein sequence ID" value="ORX94661.1"/>
    <property type="molecule type" value="Genomic_DNA"/>
</dbReference>
<dbReference type="AlphaFoldDB" id="A0A1Y1Y9I3"/>
<evidence type="ECO:0000313" key="2">
    <source>
        <dbReference type="EMBL" id="ORX94661.1"/>
    </source>
</evidence>
<dbReference type="Proteomes" id="UP000193144">
    <property type="component" value="Unassembled WGS sequence"/>
</dbReference>
<sequence length="126" mass="13531">MKSTTLLHVPLLWGLLFRTAMAQMPYSPTRILQNGTLLYVYRPAPSSSSQFELGSIDMSSRVVASAVPFTTLYPTLPFLGSSTPRAFTPTLDNGGNMTVYTGDCSTGASGAEVWTFTPQSSGKRGN</sequence>
<proteinExistence type="predicted"/>
<protein>
    <submittedName>
        <fullName evidence="2">Uncharacterized protein</fullName>
    </submittedName>
</protein>
<dbReference type="STRING" id="1231657.A0A1Y1Y9I3"/>
<evidence type="ECO:0000313" key="3">
    <source>
        <dbReference type="Proteomes" id="UP000193144"/>
    </source>
</evidence>
<keyword evidence="1" id="KW-0732">Signal</keyword>
<feature type="chain" id="PRO_5012711341" evidence="1">
    <location>
        <begin position="23"/>
        <end position="126"/>
    </location>
</feature>
<feature type="signal peptide" evidence="1">
    <location>
        <begin position="1"/>
        <end position="22"/>
    </location>
</feature>
<evidence type="ECO:0000256" key="1">
    <source>
        <dbReference type="SAM" id="SignalP"/>
    </source>
</evidence>
<keyword evidence="3" id="KW-1185">Reference proteome</keyword>
<reference evidence="2 3" key="1">
    <citation type="submission" date="2016-07" db="EMBL/GenBank/DDBJ databases">
        <title>Pervasive Adenine N6-methylation of Active Genes in Fungi.</title>
        <authorList>
            <consortium name="DOE Joint Genome Institute"/>
            <person name="Mondo S.J."/>
            <person name="Dannebaum R.O."/>
            <person name="Kuo R.C."/>
            <person name="Labutti K."/>
            <person name="Haridas S."/>
            <person name="Kuo A."/>
            <person name="Salamov A."/>
            <person name="Ahrendt S.R."/>
            <person name="Lipzen A."/>
            <person name="Sullivan W."/>
            <person name="Andreopoulos W.B."/>
            <person name="Clum A."/>
            <person name="Lindquist E."/>
            <person name="Daum C."/>
            <person name="Ramamoorthy G.K."/>
            <person name="Gryganskyi A."/>
            <person name="Culley D."/>
            <person name="Magnuson J.K."/>
            <person name="James T.Y."/>
            <person name="O'Malley M.A."/>
            <person name="Stajich J.E."/>
            <person name="Spatafora J.W."/>
            <person name="Visel A."/>
            <person name="Grigoriev I.V."/>
        </authorList>
    </citation>
    <scope>NUCLEOTIDE SEQUENCE [LARGE SCALE GENOMIC DNA]</scope>
    <source>
        <strain evidence="2 3">CBS 115471</strain>
    </source>
</reference>
<accession>A0A1Y1Y9I3</accession>
<organism evidence="2 3">
    <name type="scientific">Clohesyomyces aquaticus</name>
    <dbReference type="NCBI Taxonomy" id="1231657"/>
    <lineage>
        <taxon>Eukaryota</taxon>
        <taxon>Fungi</taxon>
        <taxon>Dikarya</taxon>
        <taxon>Ascomycota</taxon>
        <taxon>Pezizomycotina</taxon>
        <taxon>Dothideomycetes</taxon>
        <taxon>Pleosporomycetidae</taxon>
        <taxon>Pleosporales</taxon>
        <taxon>Lindgomycetaceae</taxon>
        <taxon>Clohesyomyces</taxon>
    </lineage>
</organism>
<comment type="caution">
    <text evidence="2">The sequence shown here is derived from an EMBL/GenBank/DDBJ whole genome shotgun (WGS) entry which is preliminary data.</text>
</comment>